<evidence type="ECO:0000256" key="6">
    <source>
        <dbReference type="SAM" id="Phobius"/>
    </source>
</evidence>
<feature type="transmembrane region" description="Helical" evidence="6">
    <location>
        <begin position="85"/>
        <end position="102"/>
    </location>
</feature>
<dbReference type="EMBL" id="BASG01000054">
    <property type="protein sequence ID" value="GAD15144.1"/>
    <property type="molecule type" value="Genomic_DNA"/>
</dbReference>
<evidence type="ECO:0000256" key="4">
    <source>
        <dbReference type="ARBA" id="ARBA00022989"/>
    </source>
</evidence>
<dbReference type="PANTHER" id="PTHR30238">
    <property type="entry name" value="MEMBRANE BOUND PREDICTED REDOX MODULATOR"/>
    <property type="match status" value="1"/>
</dbReference>
<comment type="subcellular location">
    <subcellularLocation>
        <location evidence="1">Membrane</location>
        <topology evidence="1">Multi-pass membrane protein</topology>
    </subcellularLocation>
</comment>
<organism evidence="7 8">
    <name type="scientific">Geobacillus kaustophilus GBlys</name>
    <dbReference type="NCBI Taxonomy" id="1337888"/>
    <lineage>
        <taxon>Bacteria</taxon>
        <taxon>Bacillati</taxon>
        <taxon>Bacillota</taxon>
        <taxon>Bacilli</taxon>
        <taxon>Bacillales</taxon>
        <taxon>Anoxybacillaceae</taxon>
        <taxon>Geobacillus</taxon>
        <taxon>Geobacillus thermoleovorans group</taxon>
    </lineage>
</organism>
<dbReference type="InterPro" id="IPR022301">
    <property type="entry name" value="Integral_membrane_YjbE"/>
</dbReference>
<keyword evidence="4 6" id="KW-1133">Transmembrane helix</keyword>
<dbReference type="Proteomes" id="UP000016424">
    <property type="component" value="Unassembled WGS sequence"/>
</dbReference>
<evidence type="ECO:0000313" key="8">
    <source>
        <dbReference type="Proteomes" id="UP000016424"/>
    </source>
</evidence>
<keyword evidence="5 6" id="KW-0472">Membrane</keyword>
<evidence type="ECO:0000256" key="1">
    <source>
        <dbReference type="ARBA" id="ARBA00004141"/>
    </source>
</evidence>
<proteinExistence type="inferred from homology"/>
<feature type="transmembrane region" description="Helical" evidence="6">
    <location>
        <begin position="114"/>
        <end position="133"/>
    </location>
</feature>
<dbReference type="InterPro" id="IPR005496">
    <property type="entry name" value="Integral_membrane_TerC"/>
</dbReference>
<feature type="transmembrane region" description="Helical" evidence="6">
    <location>
        <begin position="177"/>
        <end position="195"/>
    </location>
</feature>
<gene>
    <name evidence="7" type="ORF">GBL_3361</name>
</gene>
<feature type="transmembrane region" description="Helical" evidence="6">
    <location>
        <begin position="12"/>
        <end position="37"/>
    </location>
</feature>
<evidence type="ECO:0000256" key="5">
    <source>
        <dbReference type="ARBA" id="ARBA00023136"/>
    </source>
</evidence>
<dbReference type="PANTHER" id="PTHR30238:SF4">
    <property type="entry name" value="SLL1022 PROTEIN"/>
    <property type="match status" value="1"/>
</dbReference>
<evidence type="ECO:0000256" key="3">
    <source>
        <dbReference type="ARBA" id="ARBA00022692"/>
    </source>
</evidence>
<dbReference type="NCBIfam" id="TIGR03717">
    <property type="entry name" value="R_switched_YjbE"/>
    <property type="match status" value="1"/>
</dbReference>
<feature type="transmembrane region" description="Helical" evidence="6">
    <location>
        <begin position="58"/>
        <end position="79"/>
    </location>
</feature>
<feature type="transmembrane region" description="Helical" evidence="6">
    <location>
        <begin position="207"/>
        <end position="229"/>
    </location>
</feature>
<evidence type="ECO:0000256" key="2">
    <source>
        <dbReference type="ARBA" id="ARBA00007511"/>
    </source>
</evidence>
<protein>
    <submittedName>
        <fullName evidence="7">Integral membrane protein TerC</fullName>
    </submittedName>
</protein>
<dbReference type="AlphaFoldDB" id="U2Y6X5"/>
<comment type="similarity">
    <text evidence="2">Belongs to the TerC family.</text>
</comment>
<accession>U2Y6X5</accession>
<dbReference type="GO" id="GO:0016020">
    <property type="term" value="C:membrane"/>
    <property type="evidence" value="ECO:0007669"/>
    <property type="project" value="UniProtKB-SubCell"/>
</dbReference>
<name>U2Y6X5_GEOKU</name>
<comment type="caution">
    <text evidence="7">The sequence shown here is derived from an EMBL/GenBank/DDBJ whole genome shotgun (WGS) entry which is preliminary data.</text>
</comment>
<dbReference type="Pfam" id="PF03741">
    <property type="entry name" value="TerC"/>
    <property type="match status" value="1"/>
</dbReference>
<feature type="transmembrane region" description="Helical" evidence="6">
    <location>
        <begin position="145"/>
        <end position="165"/>
    </location>
</feature>
<keyword evidence="3 6" id="KW-0812">Transmembrane</keyword>
<sequence>MMKKRDKGERVGISLTISAAALLALWKIIAIDIILSGDNAVVIAMATRRLPKDQRNKAIFWGTAGAVLLRILFAAIIVFLLNIPFVHFVGGLLLVWIAYKVLVEREEEAKVQAADRLLKAIATIIIADAVMSLDNVVAVAGAAEGHLGMLALGVAISIPIMIFGSKAIVRVMEQHRWIAYVGSGILAWTAGKMMAGDEGVLHWFHLSYGPFVYAVAAGVTILVVSAGYITNKKAEREEGTLI</sequence>
<reference evidence="8" key="1">
    <citation type="journal article" date="2013" name="Genome">
        <title>Draft Genome Sequence of Geobacillus kaustophilus GBlys, a Lysogenic Strain with Bacteriophage phiOH2.</title>
        <authorList>
            <person name="Doi K."/>
            <person name="Mori K."/>
            <person name="Martono H."/>
            <person name="Nagayoshi Y."/>
            <person name="Fujino Y."/>
            <person name="Tashiro K."/>
            <person name="Kuhara S."/>
            <person name="Ohshima T."/>
        </authorList>
    </citation>
    <scope>NUCLEOTIDE SEQUENCE [LARGE SCALE GENOMIC DNA]</scope>
    <source>
        <strain evidence="8">GBlys</strain>
    </source>
</reference>
<evidence type="ECO:0000313" key="7">
    <source>
        <dbReference type="EMBL" id="GAD15144.1"/>
    </source>
</evidence>